<sequence>MSKMLWFGIAVAIFVICFAYQIDSTVLNASMIDNRDAVKQASEASIQRAINKGTLRVNETIEIDPGVFSKEYENFYKANNDFNYDGSSRNFKVVQVNTSPAMVAVEGEVTNKSNFKRMTEEKNEDISVLFKNVVIYESKSKVKIPGGNVD</sequence>
<organism evidence="1 2">
    <name type="scientific">Exiguobacterium antarcticum</name>
    <dbReference type="NCBI Taxonomy" id="132920"/>
    <lineage>
        <taxon>Bacteria</taxon>
        <taxon>Bacillati</taxon>
        <taxon>Bacillota</taxon>
        <taxon>Bacilli</taxon>
        <taxon>Bacillales</taxon>
        <taxon>Bacillales Family XII. Incertae Sedis</taxon>
        <taxon>Exiguobacterium</taxon>
    </lineage>
</organism>
<name>A0ABT6R4U1_9BACL</name>
<protein>
    <submittedName>
        <fullName evidence="1">Uncharacterized protein</fullName>
    </submittedName>
</protein>
<evidence type="ECO:0000313" key="2">
    <source>
        <dbReference type="Proteomes" id="UP001243286"/>
    </source>
</evidence>
<comment type="caution">
    <text evidence="1">The sequence shown here is derived from an EMBL/GenBank/DDBJ whole genome shotgun (WGS) entry which is preliminary data.</text>
</comment>
<accession>A0ABT6R4U1</accession>
<dbReference type="Proteomes" id="UP001243286">
    <property type="component" value="Unassembled WGS sequence"/>
</dbReference>
<gene>
    <name evidence="1" type="ORF">QK289_13220</name>
</gene>
<reference evidence="1 2" key="1">
    <citation type="submission" date="2023-04" db="EMBL/GenBank/DDBJ databases">
        <title>Antarctic isolates genomes.</title>
        <authorList>
            <person name="Dimov S.G."/>
        </authorList>
    </citation>
    <scope>NUCLEOTIDE SEQUENCE [LARGE SCALE GENOMIC DNA]</scope>
    <source>
        <strain evidence="1 2">AL19</strain>
    </source>
</reference>
<evidence type="ECO:0000313" key="1">
    <source>
        <dbReference type="EMBL" id="MDI3235971.1"/>
    </source>
</evidence>
<dbReference type="EMBL" id="JASBQV010000025">
    <property type="protein sequence ID" value="MDI3235971.1"/>
    <property type="molecule type" value="Genomic_DNA"/>
</dbReference>
<proteinExistence type="predicted"/>
<keyword evidence="2" id="KW-1185">Reference proteome</keyword>
<dbReference type="RefSeq" id="WP_282356965.1">
    <property type="nucleotide sequence ID" value="NZ_JASBQV010000025.1"/>
</dbReference>